<dbReference type="Pfam" id="PF00098">
    <property type="entry name" value="zf-CCHC"/>
    <property type="match status" value="1"/>
</dbReference>
<dbReference type="PROSITE" id="PS51257">
    <property type="entry name" value="PROKAR_LIPOPROTEIN"/>
    <property type="match status" value="1"/>
</dbReference>
<keyword evidence="1" id="KW-0863">Zinc-finger</keyword>
<dbReference type="Proteomes" id="UP000051952">
    <property type="component" value="Unassembled WGS sequence"/>
</dbReference>
<dbReference type="VEuPathDB" id="TriTrypDB:BSAL_46470"/>
<dbReference type="InterPro" id="IPR036875">
    <property type="entry name" value="Znf_CCHC_sf"/>
</dbReference>
<dbReference type="EMBL" id="CYKH01002220">
    <property type="protein sequence ID" value="CUG94095.1"/>
    <property type="molecule type" value="Genomic_DNA"/>
</dbReference>
<dbReference type="GO" id="GO:0008270">
    <property type="term" value="F:zinc ion binding"/>
    <property type="evidence" value="ECO:0007669"/>
    <property type="project" value="UniProtKB-KW"/>
</dbReference>
<name>A0A0S4JUK8_BODSA</name>
<evidence type="ECO:0000259" key="2">
    <source>
        <dbReference type="PROSITE" id="PS50158"/>
    </source>
</evidence>
<dbReference type="Pfam" id="PF01661">
    <property type="entry name" value="Macro"/>
    <property type="match status" value="1"/>
</dbReference>
<dbReference type="CDD" id="cd02901">
    <property type="entry name" value="Macro_Poa1p-like"/>
    <property type="match status" value="1"/>
</dbReference>
<dbReference type="Gene3D" id="4.10.60.10">
    <property type="entry name" value="Zinc finger, CCHC-type"/>
    <property type="match status" value="1"/>
</dbReference>
<reference evidence="5" key="1">
    <citation type="submission" date="2015-09" db="EMBL/GenBank/DDBJ databases">
        <authorList>
            <consortium name="Pathogen Informatics"/>
        </authorList>
    </citation>
    <scope>NUCLEOTIDE SEQUENCE [LARGE SCALE GENOMIC DNA]</scope>
    <source>
        <strain evidence="5">Lake Konstanz</strain>
    </source>
</reference>
<feature type="domain" description="CCHC-type" evidence="2">
    <location>
        <begin position="5"/>
        <end position="18"/>
    </location>
</feature>
<dbReference type="SMART" id="SM00343">
    <property type="entry name" value="ZnF_C2HC"/>
    <property type="match status" value="1"/>
</dbReference>
<dbReference type="PANTHER" id="PTHR12521:SF0">
    <property type="entry name" value="ADP-RIBOSE GLYCOHYDROLASE OARD1"/>
    <property type="match status" value="1"/>
</dbReference>
<dbReference type="SUPFAM" id="SSF52949">
    <property type="entry name" value="Macro domain-like"/>
    <property type="match status" value="1"/>
</dbReference>
<dbReference type="InterPro" id="IPR001878">
    <property type="entry name" value="Znf_CCHC"/>
</dbReference>
<dbReference type="OMA" id="CHCLKNG"/>
<dbReference type="AlphaFoldDB" id="A0A0S4JUK8"/>
<evidence type="ECO:0000259" key="3">
    <source>
        <dbReference type="PROSITE" id="PS51154"/>
    </source>
</evidence>
<dbReference type="PROSITE" id="PS50158">
    <property type="entry name" value="ZF_CCHC"/>
    <property type="match status" value="1"/>
</dbReference>
<dbReference type="InterPro" id="IPR050892">
    <property type="entry name" value="ADP-ribose_metab_enzymes"/>
</dbReference>
<evidence type="ECO:0000313" key="4">
    <source>
        <dbReference type="EMBL" id="CUG94095.1"/>
    </source>
</evidence>
<evidence type="ECO:0000256" key="1">
    <source>
        <dbReference type="PROSITE-ProRule" id="PRU00047"/>
    </source>
</evidence>
<accession>A0A0S4JUK8</accession>
<proteinExistence type="predicted"/>
<organism evidence="4 5">
    <name type="scientific">Bodo saltans</name>
    <name type="common">Flagellated protozoan</name>
    <dbReference type="NCBI Taxonomy" id="75058"/>
    <lineage>
        <taxon>Eukaryota</taxon>
        <taxon>Discoba</taxon>
        <taxon>Euglenozoa</taxon>
        <taxon>Kinetoplastea</taxon>
        <taxon>Metakinetoplastina</taxon>
        <taxon>Eubodonida</taxon>
        <taxon>Bodonidae</taxon>
        <taxon>Bodo</taxon>
    </lineage>
</organism>
<gene>
    <name evidence="4" type="ORF">BSAL_46470</name>
</gene>
<keyword evidence="1" id="KW-0862">Zinc</keyword>
<protein>
    <submittedName>
        <fullName evidence="4">Zinc finger protein, putative</fullName>
    </submittedName>
</protein>
<dbReference type="GO" id="GO:0003676">
    <property type="term" value="F:nucleic acid binding"/>
    <property type="evidence" value="ECO:0007669"/>
    <property type="project" value="InterPro"/>
</dbReference>
<dbReference type="PANTHER" id="PTHR12521">
    <property type="entry name" value="PROTEIN C6ORF130"/>
    <property type="match status" value="1"/>
</dbReference>
<dbReference type="InterPro" id="IPR043472">
    <property type="entry name" value="Macro_dom-like"/>
</dbReference>
<dbReference type="InterPro" id="IPR002589">
    <property type="entry name" value="Macro_dom"/>
</dbReference>
<dbReference type="Gene3D" id="3.40.220.10">
    <property type="entry name" value="Leucine Aminopeptidase, subunit E, domain 1"/>
    <property type="match status" value="1"/>
</dbReference>
<dbReference type="PROSITE" id="PS51154">
    <property type="entry name" value="MACRO"/>
    <property type="match status" value="1"/>
</dbReference>
<feature type="domain" description="Macro" evidence="3">
    <location>
        <begin position="40"/>
        <end position="212"/>
    </location>
</feature>
<keyword evidence="5" id="KW-1185">Reference proteome</keyword>
<sequence length="212" mass="22744">MSGVCYRCGQPGHFAAACGKQQTSTTAPPAPEVSLLPPAAAATTRGGQHSDNVTDIYGDLMTSTDSLCHCVSECLSMGKGIAVLFKNQFGCVDALKSQNISVGGVAVLDRTKEEDRFIYYLITKPKYFHKPTYATLASSLAQMFQHMAAHGVTRVSMPEIGCGLDMLEWSKVREMLNTMLEGSGIHASVYHYKPPADSPAAVRPRGRGRGGQ</sequence>
<dbReference type="OrthoDB" id="2155246at2759"/>
<keyword evidence="1" id="KW-0479">Metal-binding</keyword>
<dbReference type="SUPFAM" id="SSF57756">
    <property type="entry name" value="Retrovirus zinc finger-like domains"/>
    <property type="match status" value="1"/>
</dbReference>
<evidence type="ECO:0000313" key="5">
    <source>
        <dbReference type="Proteomes" id="UP000051952"/>
    </source>
</evidence>
<dbReference type="GO" id="GO:0140291">
    <property type="term" value="P:peptidyl-glutamate ADP-deribosylation"/>
    <property type="evidence" value="ECO:0007669"/>
    <property type="project" value="TreeGrafter"/>
</dbReference>